<name>Q9PYT9_GVXN</name>
<dbReference type="GeneID" id="1442338"/>
<dbReference type="EMBL" id="AF162221">
    <property type="protein sequence ID" value="AAF05218.1"/>
    <property type="molecule type" value="Genomic_DNA"/>
</dbReference>
<organismHost>
    <name type="scientific">Xestia</name>
    <dbReference type="NCBI Taxonomy" id="320016"/>
</organismHost>
<dbReference type="KEGG" id="vg:1442338"/>
<dbReference type="RefSeq" id="NP_059252.1">
    <property type="nucleotide sequence ID" value="NC_002331.1"/>
</dbReference>
<organism evidence="1 2">
    <name type="scientific">Xestia c-nigrum granulosis virus</name>
    <name type="common">XnGV</name>
    <name type="synonym">Xestia c-nigrum granulovirus</name>
    <dbReference type="NCBI Taxonomy" id="51677"/>
    <lineage>
        <taxon>Viruses</taxon>
        <taxon>Viruses incertae sedis</taxon>
        <taxon>Naldaviricetes</taxon>
        <taxon>Lefavirales</taxon>
        <taxon>Baculoviridae</taxon>
        <taxon>Betabaculovirus</taxon>
        <taxon>Betabaculovirus xecnigri</taxon>
    </lineage>
</organism>
<accession>Q9PYT9</accession>
<sequence>MKTLKKKKKKKKKITSLNYVHQVLLAMLPILQIAHRFIFVHSNYTIYVWTVKCLT</sequence>
<dbReference type="Proteomes" id="UP000202921">
    <property type="component" value="Segment"/>
</dbReference>
<protein>
    <submittedName>
        <fullName evidence="1">ORF104</fullName>
    </submittedName>
</protein>
<evidence type="ECO:0000313" key="2">
    <source>
        <dbReference type="Proteomes" id="UP000202921"/>
    </source>
</evidence>
<gene>
    <name evidence="1" type="primary">ORF104</name>
</gene>
<reference evidence="1 2" key="1">
    <citation type="journal article" date="1999" name="Virology">
        <title>Sequence analysis of the Xestia c-nigrum granulovirus genome.</title>
        <authorList>
            <person name="Hayakawa T."/>
            <person name="Ko R."/>
            <person name="Okano K."/>
            <person name="Seong S.I."/>
            <person name="Goto C."/>
            <person name="Maeda S."/>
        </authorList>
    </citation>
    <scope>NUCLEOTIDE SEQUENCE [LARGE SCALE GENOMIC DNA]</scope>
</reference>
<evidence type="ECO:0000313" key="1">
    <source>
        <dbReference type="EMBL" id="AAF05218.1"/>
    </source>
</evidence>
<proteinExistence type="predicted"/>
<keyword evidence="2" id="KW-1185">Reference proteome</keyword>